<dbReference type="Proteomes" id="UP000254764">
    <property type="component" value="Unassembled WGS sequence"/>
</dbReference>
<feature type="signal peptide" evidence="1">
    <location>
        <begin position="1"/>
        <end position="23"/>
    </location>
</feature>
<feature type="chain" id="PRO_5016564704" evidence="1">
    <location>
        <begin position="24"/>
        <end position="64"/>
    </location>
</feature>
<keyword evidence="3" id="KW-1185">Reference proteome</keyword>
<name>A0A376AAY6_9HYPH</name>
<evidence type="ECO:0000256" key="1">
    <source>
        <dbReference type="SAM" id="SignalP"/>
    </source>
</evidence>
<gene>
    <name evidence="2" type="ORF">RHIZ70_331</name>
</gene>
<accession>A0A376AAY6</accession>
<evidence type="ECO:0000313" key="2">
    <source>
        <dbReference type="EMBL" id="SSC64623.1"/>
    </source>
</evidence>
<reference evidence="3" key="1">
    <citation type="submission" date="2018-07" db="EMBL/GenBank/DDBJ databases">
        <authorList>
            <person name="Peiro R."/>
            <person name="Begona"/>
            <person name="Cbmso G."/>
            <person name="Lopez M."/>
            <person name="Gonzalez S."/>
        </authorList>
    </citation>
    <scope>NUCLEOTIDE SEQUENCE [LARGE SCALE GENOMIC DNA]</scope>
</reference>
<evidence type="ECO:0000313" key="3">
    <source>
        <dbReference type="Proteomes" id="UP000254764"/>
    </source>
</evidence>
<keyword evidence="1" id="KW-0732">Signal</keyword>
<protein>
    <submittedName>
        <fullName evidence="2">Uncharacterized protein</fullName>
    </submittedName>
</protein>
<dbReference type="EMBL" id="UEYP01000012">
    <property type="protein sequence ID" value="SSC64623.1"/>
    <property type="molecule type" value="Genomic_DNA"/>
</dbReference>
<proteinExistence type="predicted"/>
<dbReference type="AlphaFoldDB" id="A0A376AAY6"/>
<organism evidence="2 3">
    <name type="scientific">Ciceribacter selenitireducens ATCC BAA-1503</name>
    <dbReference type="NCBI Taxonomy" id="1336235"/>
    <lineage>
        <taxon>Bacteria</taxon>
        <taxon>Pseudomonadati</taxon>
        <taxon>Pseudomonadota</taxon>
        <taxon>Alphaproteobacteria</taxon>
        <taxon>Hyphomicrobiales</taxon>
        <taxon>Rhizobiaceae</taxon>
        <taxon>Ciceribacter</taxon>
    </lineage>
</organism>
<sequence length="64" mass="7111">MLSRCRLRDVITPTACHSFAALAAVSSVVTSFSPGRIDRLMHSVHCRSTDNPVRLTFVRRAALR</sequence>